<keyword evidence="2" id="KW-1185">Reference proteome</keyword>
<accession>A0A9X0WIT7</accession>
<comment type="caution">
    <text evidence="1">The sequence shown here is derived from an EMBL/GenBank/DDBJ whole genome shotgun (WGS) entry which is preliminary data.</text>
</comment>
<protein>
    <recommendedName>
        <fullName evidence="3">Rhamnan synthesis protein F</fullName>
    </recommendedName>
</protein>
<dbReference type="Proteomes" id="UP001138802">
    <property type="component" value="Unassembled WGS sequence"/>
</dbReference>
<reference evidence="1 2" key="1">
    <citation type="journal article" date="2020" name="Microorganisms">
        <title>Osmotic Adaptation and Compatible Solute Biosynthesis of Phototrophic Bacteria as Revealed from Genome Analyses.</title>
        <authorList>
            <person name="Imhoff J.F."/>
            <person name="Rahn T."/>
            <person name="Kunzel S."/>
            <person name="Keller A."/>
            <person name="Neulinger S.C."/>
        </authorList>
    </citation>
    <scope>NUCLEOTIDE SEQUENCE [LARGE SCALE GENOMIC DNA]</scope>
    <source>
        <strain evidence="1 2">DSM 21303</strain>
    </source>
</reference>
<sequence>MSGMMLRVVRWFGWNINRLALFLYFKFCWVRSRLIGPTSWVKSRWEGDRDLAAATRVALFVHYDPKGIVHEFVLYYLERLNALGFTPIFVTNGPRPTAAALDLLRPLCGRILWRRNRGYDFGAYKDALLEVPDLDALEMLIIANDSVYGPLQPLEEIIARADPEQADVWGITDSYEHHYHLQTYFLLVHRRALASSGFRAFWKRLVYTQSKTVVIHKYEIGFSKHLLAARLRLAAIHPYRELAFEIADDLRRRTQRDPKWWRHVGHADHLKWLYGIITSGCPLNPSHFFWEPLTVKHRCPFLKRELLTRNPCQVPMVFFWEEAIAQVSDYDTGMITRHLQYLLRNRSI</sequence>
<evidence type="ECO:0008006" key="3">
    <source>
        <dbReference type="Google" id="ProtNLM"/>
    </source>
</evidence>
<evidence type="ECO:0000313" key="2">
    <source>
        <dbReference type="Proteomes" id="UP001138802"/>
    </source>
</evidence>
<dbReference type="EMBL" id="NRSD01000008">
    <property type="protein sequence ID" value="MBK1644917.1"/>
    <property type="molecule type" value="Genomic_DNA"/>
</dbReference>
<evidence type="ECO:0000313" key="1">
    <source>
        <dbReference type="EMBL" id="MBK1644917.1"/>
    </source>
</evidence>
<dbReference type="InterPro" id="IPR007739">
    <property type="entry name" value="RgpF"/>
</dbReference>
<dbReference type="Pfam" id="PF05045">
    <property type="entry name" value="RgpF"/>
    <property type="match status" value="1"/>
</dbReference>
<organism evidence="1 2">
    <name type="scientific">Thiocapsa imhoffii</name>
    <dbReference type="NCBI Taxonomy" id="382777"/>
    <lineage>
        <taxon>Bacteria</taxon>
        <taxon>Pseudomonadati</taxon>
        <taxon>Pseudomonadota</taxon>
        <taxon>Gammaproteobacteria</taxon>
        <taxon>Chromatiales</taxon>
        <taxon>Chromatiaceae</taxon>
        <taxon>Thiocapsa</taxon>
    </lineage>
</organism>
<proteinExistence type="predicted"/>
<dbReference type="RefSeq" id="WP_200387723.1">
    <property type="nucleotide sequence ID" value="NZ_NRSD01000008.1"/>
</dbReference>
<name>A0A9X0WIT7_9GAMM</name>
<gene>
    <name evidence="1" type="ORF">CKO25_09690</name>
</gene>
<dbReference type="AlphaFoldDB" id="A0A9X0WIT7"/>